<name>A0A8J4A2E5_9ACTN</name>
<dbReference type="InterPro" id="IPR000209">
    <property type="entry name" value="Peptidase_S8/S53_dom"/>
</dbReference>
<evidence type="ECO:0000256" key="7">
    <source>
        <dbReference type="RuleBase" id="RU003355"/>
    </source>
</evidence>
<proteinExistence type="inferred from homology"/>
<dbReference type="Proteomes" id="UP000635606">
    <property type="component" value="Unassembled WGS sequence"/>
</dbReference>
<dbReference type="Gene3D" id="2.60.40.10">
    <property type="entry name" value="Immunoglobulins"/>
    <property type="match status" value="1"/>
</dbReference>
<organism evidence="9 10">
    <name type="scientific">Virgisporangium ochraceum</name>
    <dbReference type="NCBI Taxonomy" id="65505"/>
    <lineage>
        <taxon>Bacteria</taxon>
        <taxon>Bacillati</taxon>
        <taxon>Actinomycetota</taxon>
        <taxon>Actinomycetes</taxon>
        <taxon>Micromonosporales</taxon>
        <taxon>Micromonosporaceae</taxon>
        <taxon>Virgisporangium</taxon>
    </lineage>
</organism>
<dbReference type="EMBL" id="BOPH01000105">
    <property type="protein sequence ID" value="GIJ72908.1"/>
    <property type="molecule type" value="Genomic_DNA"/>
</dbReference>
<accession>A0A8J4A2E5</accession>
<dbReference type="PROSITE" id="PS00136">
    <property type="entry name" value="SUBTILASE_ASP"/>
    <property type="match status" value="1"/>
</dbReference>
<dbReference type="InterPro" id="IPR036852">
    <property type="entry name" value="Peptidase_S8/S53_dom_sf"/>
</dbReference>
<reference evidence="9" key="1">
    <citation type="submission" date="2021-01" db="EMBL/GenBank/DDBJ databases">
        <title>Whole genome shotgun sequence of Virgisporangium ochraceum NBRC 16418.</title>
        <authorList>
            <person name="Komaki H."/>
            <person name="Tamura T."/>
        </authorList>
    </citation>
    <scope>NUCLEOTIDE SEQUENCE</scope>
    <source>
        <strain evidence="9">NBRC 16418</strain>
    </source>
</reference>
<dbReference type="PANTHER" id="PTHR43806">
    <property type="entry name" value="PEPTIDASE S8"/>
    <property type="match status" value="1"/>
</dbReference>
<dbReference type="PRINTS" id="PR00723">
    <property type="entry name" value="SUBTILISIN"/>
</dbReference>
<keyword evidence="10" id="KW-1185">Reference proteome</keyword>
<evidence type="ECO:0000313" key="9">
    <source>
        <dbReference type="EMBL" id="GIJ72908.1"/>
    </source>
</evidence>
<evidence type="ECO:0000256" key="2">
    <source>
        <dbReference type="ARBA" id="ARBA00022670"/>
    </source>
</evidence>
<dbReference type="RefSeq" id="WP_203932732.1">
    <property type="nucleotide sequence ID" value="NZ_BOPH01000105.1"/>
</dbReference>
<feature type="active site" description="Charge relay system" evidence="5 6">
    <location>
        <position position="424"/>
    </location>
</feature>
<dbReference type="AlphaFoldDB" id="A0A8J4A2E5"/>
<dbReference type="InterPro" id="IPR050131">
    <property type="entry name" value="Peptidase_S8_subtilisin-like"/>
</dbReference>
<evidence type="ECO:0000313" key="10">
    <source>
        <dbReference type="Proteomes" id="UP000635606"/>
    </source>
</evidence>
<dbReference type="PROSITE" id="PS51892">
    <property type="entry name" value="SUBTILASE"/>
    <property type="match status" value="1"/>
</dbReference>
<gene>
    <name evidence="9" type="ORF">Voc01_078250</name>
</gene>
<evidence type="ECO:0000256" key="4">
    <source>
        <dbReference type="ARBA" id="ARBA00022825"/>
    </source>
</evidence>
<dbReference type="PROSITE" id="PS00138">
    <property type="entry name" value="SUBTILASE_SER"/>
    <property type="match status" value="1"/>
</dbReference>
<keyword evidence="2 6" id="KW-0645">Protease</keyword>
<dbReference type="GO" id="GO:0006508">
    <property type="term" value="P:proteolysis"/>
    <property type="evidence" value="ECO:0007669"/>
    <property type="project" value="UniProtKB-KW"/>
</dbReference>
<dbReference type="Pfam" id="PF00082">
    <property type="entry name" value="Peptidase_S8"/>
    <property type="match status" value="1"/>
</dbReference>
<dbReference type="GO" id="GO:0004252">
    <property type="term" value="F:serine-type endopeptidase activity"/>
    <property type="evidence" value="ECO:0007669"/>
    <property type="project" value="UniProtKB-UniRule"/>
</dbReference>
<keyword evidence="4 6" id="KW-0720">Serine protease</keyword>
<sequence>MHFPLGRRIPPALALTGLVAGSTIALTLLPGPRAEAERQPVGHHAGGRTVTLVTGDRVTMEGDRPLVERGPDRDGVTFTVSTGDGRVRVVPSDAAPALTAGRLDPRLFDVTGLLDMGYDRTGYLPLIVTGDTPALRSATGLRQQRSLAAIGATAVRQERAGAARSWQALTANIKGKIWLDGMRRPALDASVPQVGAPAAWAAGYTGTGSTVAVLDSGVDDTHPDLAGQVTARMNFTDGPEPDRDLTGHGTHVASTIAGTGAASDGRYRGVAPGAKLLDGKVCGVEGCAESAILAGMNWAAAEQRARVVNLSLGGEDDPAVVDPVEEAVQTLSDRYGTLFVVSAGNSGIGAVDVSGQISSPGSAPAALTVGAVGGDGRIAGFSLRGPTADGSLKPDMTAPGVDITAARSAESPGSGPYTAKSGTSMAAPHVAGGAAILAQRHPDWTGQQLKAALVGSATPNAAFDVYAQGAGRLDLARAVTATVTAAPATIGFGIQRWPHADDAVLTRTVTYRNSGRAAVTLALRLDSASPVFALSTATLTVPAGGTADVTVTADTRTDAPDGLLGGWLMASAGEVTVRTPVAVHKEVESYDLTIRPTDRKGGTPPAFGLTMMTHAGAAVITTGFTTVNGTRTFRLPRDSYTLVGTVAESTTNPKEVPVRTLLAQPDLVLNRALTVDLDARVGQPITVTVPRSDARQVAAHLGAGTDAGGVTFLGDDFSTVFAGRIGGDTRFEKFRVFVGADFARADATGSTFASPYHYALAYPQRGSMFAGFQRTVVDSELARVTADFAASGRDGSTGLKRTRMIAAEMGASASVFMPVPLPFTRTEYYNTEPGVTVAGDFREQDADGNEVQSNLTEGGVSYRAGRSYRELWNRGVFAPAVATTPGSAFAGVGRDGDTMVIRPAPLADGAGRPGGDATATTTTRLFRNGMEIPLGPPGAPTSVPSADAAYRLEFRSTRTGPLSPTVDAVWTFRSGPVEAGTHTNLPLWTVRFAPRLDGRNTAPAGRPFTVPVLFTPQPGSGTGTLRSPRVEVSYDDGRTWVPARMNGLTAHLTHPRNGGFVSLRATASDSRGNTVTTTVIRAYRYA</sequence>
<evidence type="ECO:0000256" key="5">
    <source>
        <dbReference type="PIRSR" id="PIRSR615500-1"/>
    </source>
</evidence>
<keyword evidence="3 6" id="KW-0378">Hydrolase</keyword>
<dbReference type="InterPro" id="IPR013783">
    <property type="entry name" value="Ig-like_fold"/>
</dbReference>
<protein>
    <submittedName>
        <fullName evidence="9">Serine protease</fullName>
    </submittedName>
</protein>
<dbReference type="SUPFAM" id="SSF52743">
    <property type="entry name" value="Subtilisin-like"/>
    <property type="match status" value="1"/>
</dbReference>
<dbReference type="GO" id="GO:0005975">
    <property type="term" value="P:carbohydrate metabolic process"/>
    <property type="evidence" value="ECO:0007669"/>
    <property type="project" value="UniProtKB-ARBA"/>
</dbReference>
<comment type="similarity">
    <text evidence="1 6 7">Belongs to the peptidase S8 family.</text>
</comment>
<dbReference type="InterPro" id="IPR022398">
    <property type="entry name" value="Peptidase_S8_His-AS"/>
</dbReference>
<dbReference type="Gene3D" id="3.40.50.200">
    <property type="entry name" value="Peptidase S8/S53 domain"/>
    <property type="match status" value="1"/>
</dbReference>
<dbReference type="PROSITE" id="PS00137">
    <property type="entry name" value="SUBTILASE_HIS"/>
    <property type="match status" value="1"/>
</dbReference>
<evidence type="ECO:0000259" key="8">
    <source>
        <dbReference type="Pfam" id="PF00082"/>
    </source>
</evidence>
<evidence type="ECO:0000256" key="6">
    <source>
        <dbReference type="PROSITE-ProRule" id="PRU01240"/>
    </source>
</evidence>
<dbReference type="InterPro" id="IPR023828">
    <property type="entry name" value="Peptidase_S8_Ser-AS"/>
</dbReference>
<dbReference type="InterPro" id="IPR023827">
    <property type="entry name" value="Peptidase_S8_Asp-AS"/>
</dbReference>
<dbReference type="InterPro" id="IPR015500">
    <property type="entry name" value="Peptidase_S8_subtilisin-rel"/>
</dbReference>
<evidence type="ECO:0000256" key="1">
    <source>
        <dbReference type="ARBA" id="ARBA00011073"/>
    </source>
</evidence>
<evidence type="ECO:0000256" key="3">
    <source>
        <dbReference type="ARBA" id="ARBA00022801"/>
    </source>
</evidence>
<feature type="domain" description="Peptidase S8/S53" evidence="8">
    <location>
        <begin position="206"/>
        <end position="460"/>
    </location>
</feature>
<feature type="active site" description="Charge relay system" evidence="5 6">
    <location>
        <position position="215"/>
    </location>
</feature>
<dbReference type="PANTHER" id="PTHR43806:SF11">
    <property type="entry name" value="CEREVISIN-RELATED"/>
    <property type="match status" value="1"/>
</dbReference>
<comment type="caution">
    <text evidence="9">The sequence shown here is derived from an EMBL/GenBank/DDBJ whole genome shotgun (WGS) entry which is preliminary data.</text>
</comment>
<feature type="active site" description="Charge relay system" evidence="5 6">
    <location>
        <position position="248"/>
    </location>
</feature>